<sequence>MATMAKWGSKTWAVSQKKVVALEGLAFSYSQVADNNTSTEEKKTTNERGTDLFPLSFTTVLHSGAGVDVRAEIESWKELVTKVNYFYLGGKKLGPKLQLRKVSVSNVEIDDLGRMRLATLSFEFKEYDPDTTSVPVSTTALNVKASTASKSQNKPANTQAQAAPKKTISVGCYVKPTGSRYATGQKIPNWVKERSHKVSQIKESQNKVLLGHPDGINSWVYLSEVTLV</sequence>
<evidence type="ECO:0000313" key="2">
    <source>
        <dbReference type="Proteomes" id="UP000018162"/>
    </source>
</evidence>
<organism evidence="1 2">
    <name type="scientific">Agathobacter rectalis CAG:36</name>
    <dbReference type="NCBI Taxonomy" id="1263079"/>
    <lineage>
        <taxon>Bacteria</taxon>
        <taxon>Bacillati</taxon>
        <taxon>Bacillota</taxon>
        <taxon>Clostridia</taxon>
        <taxon>Lachnospirales</taxon>
        <taxon>Lachnospiraceae</taxon>
        <taxon>Agathobacter</taxon>
    </lineage>
</organism>
<protein>
    <submittedName>
        <fullName evidence="1">Uncharacterized protein</fullName>
    </submittedName>
</protein>
<dbReference type="EMBL" id="CBFV010000094">
    <property type="protein sequence ID" value="CDC75051.1"/>
    <property type="molecule type" value="Genomic_DNA"/>
</dbReference>
<gene>
    <name evidence="1" type="ORF">BN626_01940</name>
</gene>
<name>R6U4N8_9FIRM</name>
<dbReference type="Proteomes" id="UP000018162">
    <property type="component" value="Unassembled WGS sequence"/>
</dbReference>
<reference evidence="1" key="1">
    <citation type="submission" date="2012-11" db="EMBL/GenBank/DDBJ databases">
        <title>Dependencies among metagenomic species, viruses, plasmids and units of genetic variation.</title>
        <authorList>
            <person name="Nielsen H.B."/>
            <person name="Almeida M."/>
            <person name="Juncker A.S."/>
            <person name="Rasmussen S."/>
            <person name="Li J."/>
            <person name="Sunagawa S."/>
            <person name="Plichta D."/>
            <person name="Gautier L."/>
            <person name="Le Chatelier E."/>
            <person name="Peletier E."/>
            <person name="Bonde I."/>
            <person name="Nielsen T."/>
            <person name="Manichanh C."/>
            <person name="Arumugam M."/>
            <person name="Batto J."/>
            <person name="Santos M.B.Q.D."/>
            <person name="Blom N."/>
            <person name="Borruel N."/>
            <person name="Burgdorf K.S."/>
            <person name="Boumezbeur F."/>
            <person name="Casellas F."/>
            <person name="Dore J."/>
            <person name="Guarner F."/>
            <person name="Hansen T."/>
            <person name="Hildebrand F."/>
            <person name="Kaas R.S."/>
            <person name="Kennedy S."/>
            <person name="Kristiansen K."/>
            <person name="Kultima J.R."/>
            <person name="Leonard P."/>
            <person name="Levenez F."/>
            <person name="Lund O."/>
            <person name="Moumen B."/>
            <person name="Le Paslier D."/>
            <person name="Pons N."/>
            <person name="Pedersen O."/>
            <person name="Prifti E."/>
            <person name="Qin J."/>
            <person name="Raes J."/>
            <person name="Tap J."/>
            <person name="Tims S."/>
            <person name="Ussery D.W."/>
            <person name="Yamada T."/>
            <person name="MetaHit consortium"/>
            <person name="Renault P."/>
            <person name="Sicheritz-Ponten T."/>
            <person name="Bork P."/>
            <person name="Wang J."/>
            <person name="Brunak S."/>
            <person name="Ehrlich S.D."/>
        </authorList>
    </citation>
    <scope>NUCLEOTIDE SEQUENCE [LARGE SCALE GENOMIC DNA]</scope>
</reference>
<dbReference type="AlphaFoldDB" id="R6U4N8"/>
<evidence type="ECO:0000313" key="1">
    <source>
        <dbReference type="EMBL" id="CDC75051.1"/>
    </source>
</evidence>
<comment type="caution">
    <text evidence="1">The sequence shown here is derived from an EMBL/GenBank/DDBJ whole genome shotgun (WGS) entry which is preliminary data.</text>
</comment>
<proteinExistence type="predicted"/>
<accession>R6U4N8</accession>